<evidence type="ECO:0008006" key="5">
    <source>
        <dbReference type="Google" id="ProtNLM"/>
    </source>
</evidence>
<evidence type="ECO:0000313" key="4">
    <source>
        <dbReference type="Proteomes" id="UP000553209"/>
    </source>
</evidence>
<evidence type="ECO:0000256" key="1">
    <source>
        <dbReference type="SAM" id="MobiDB-lite"/>
    </source>
</evidence>
<comment type="caution">
    <text evidence="3">The sequence shown here is derived from an EMBL/GenBank/DDBJ whole genome shotgun (WGS) entry which is preliminary data.</text>
</comment>
<feature type="transmembrane region" description="Helical" evidence="2">
    <location>
        <begin position="158"/>
        <end position="183"/>
    </location>
</feature>
<gene>
    <name evidence="3" type="ORF">HGB44_11885</name>
</gene>
<accession>A0A7X6RQL0</accession>
<feature type="transmembrane region" description="Helical" evidence="2">
    <location>
        <begin position="285"/>
        <end position="306"/>
    </location>
</feature>
<name>A0A7X6RQL0_9ACTN</name>
<dbReference type="AlphaFoldDB" id="A0A7X6RQL0"/>
<keyword evidence="4" id="KW-1185">Reference proteome</keyword>
<evidence type="ECO:0000256" key="2">
    <source>
        <dbReference type="SAM" id="Phobius"/>
    </source>
</evidence>
<reference evidence="3 4" key="1">
    <citation type="submission" date="2020-04" db="EMBL/GenBank/DDBJ databases">
        <title>MicrobeNet Type strains.</title>
        <authorList>
            <person name="Nicholson A.C."/>
        </authorList>
    </citation>
    <scope>NUCLEOTIDE SEQUENCE [LARGE SCALE GENOMIC DNA]</scope>
    <source>
        <strain evidence="3 4">ATCC 23612</strain>
    </source>
</reference>
<organism evidence="3 4">
    <name type="scientific">Nocardiopsis alborubida</name>
    <dbReference type="NCBI Taxonomy" id="146802"/>
    <lineage>
        <taxon>Bacteria</taxon>
        <taxon>Bacillati</taxon>
        <taxon>Actinomycetota</taxon>
        <taxon>Actinomycetes</taxon>
        <taxon>Streptosporangiales</taxon>
        <taxon>Nocardiopsidaceae</taxon>
        <taxon>Nocardiopsis</taxon>
    </lineage>
</organism>
<feature type="compositionally biased region" description="Basic and acidic residues" evidence="1">
    <location>
        <begin position="108"/>
        <end position="118"/>
    </location>
</feature>
<evidence type="ECO:0000313" key="3">
    <source>
        <dbReference type="EMBL" id="NKY98347.1"/>
    </source>
</evidence>
<dbReference type="RefSeq" id="WP_061079635.1">
    <property type="nucleotide sequence ID" value="NZ_JAAXPG010000009.1"/>
</dbReference>
<keyword evidence="2" id="KW-1133">Transmembrane helix</keyword>
<sequence>MSTAAVVSLSVALAGCAVAFGSELWLIARKRRIGVWANLSALVRDTLTASVMPWSLVRFWVGLGVVLVVSLAFAETGAWMAPTMMGIVGAYRSKRSLDYHRRGLGPDGRSDPRGEGRPRSRPVVLRSWWGMLGGVLLALPLLVLTLQFGRVRLPDEGFFQPLLLMLGVLAAVIALPAVGGWLLGRSLFVYVRLDGTHVVTRGGGDLVVIPVERITGVSAERGLLIHTDDGGAYPAFSLFGSRSGRWTNGEADRRRAERVVRYVDRVRPDVPEMPRNLPQEVRRQVLVSPGGAWGAGALWLALALHVTESLVH</sequence>
<feature type="transmembrane region" description="Helical" evidence="2">
    <location>
        <begin position="59"/>
        <end position="91"/>
    </location>
</feature>
<feature type="region of interest" description="Disordered" evidence="1">
    <location>
        <begin position="101"/>
        <end position="120"/>
    </location>
</feature>
<keyword evidence="2" id="KW-0472">Membrane</keyword>
<dbReference type="Proteomes" id="UP000553209">
    <property type="component" value="Unassembled WGS sequence"/>
</dbReference>
<keyword evidence="2" id="KW-0812">Transmembrane</keyword>
<proteinExistence type="predicted"/>
<feature type="transmembrane region" description="Helical" evidence="2">
    <location>
        <begin position="123"/>
        <end position="146"/>
    </location>
</feature>
<protein>
    <recommendedName>
        <fullName evidence="5">PH domain-containing protein</fullName>
    </recommendedName>
</protein>
<dbReference type="EMBL" id="JAAXPG010000009">
    <property type="protein sequence ID" value="NKY98347.1"/>
    <property type="molecule type" value="Genomic_DNA"/>
</dbReference>